<comment type="caution">
    <text evidence="1">The sequence shown here is derived from an EMBL/GenBank/DDBJ whole genome shotgun (WGS) entry which is preliminary data.</text>
</comment>
<dbReference type="GeneID" id="70232088"/>
<dbReference type="EMBL" id="JAEUBE010000042">
    <property type="protein sequence ID" value="KAH3671934.1"/>
    <property type="molecule type" value="Genomic_DNA"/>
</dbReference>
<dbReference type="AlphaFoldDB" id="A0A9P8PIE1"/>
<dbReference type="RefSeq" id="XP_046065049.1">
    <property type="nucleotide sequence ID" value="XM_046201956.1"/>
</dbReference>
<protein>
    <submittedName>
        <fullName evidence="1">Uncharacterized protein</fullName>
    </submittedName>
</protein>
<evidence type="ECO:0000313" key="1">
    <source>
        <dbReference type="EMBL" id="KAH3671934.1"/>
    </source>
</evidence>
<keyword evidence="2" id="KW-1185">Reference proteome</keyword>
<accession>A0A9P8PIE1</accession>
<proteinExistence type="predicted"/>
<evidence type="ECO:0000313" key="2">
    <source>
        <dbReference type="Proteomes" id="UP000769157"/>
    </source>
</evidence>
<sequence length="158" mass="18216">MISKTSNSRQTPERVSGPKHFRVVFGEQFVDGVRGKMINWNKKESRVLCSEEDLSHNVEGIVSVVCKDERMNKREVLNNEEDQEKPERVEHEVFSCNQRLDVAIDEFRREPEGNRETCEESKAVEHLGQVWHHNVVGRVSEGDATILNDKIGKGQKHH</sequence>
<name>A0A9P8PIE1_9ASCO</name>
<dbReference type="Proteomes" id="UP000769157">
    <property type="component" value="Unassembled WGS sequence"/>
</dbReference>
<reference evidence="1" key="2">
    <citation type="submission" date="2021-01" db="EMBL/GenBank/DDBJ databases">
        <authorList>
            <person name="Schikora-Tamarit M.A."/>
        </authorList>
    </citation>
    <scope>NUCLEOTIDE SEQUENCE</scope>
    <source>
        <strain evidence="1">CBS6075</strain>
    </source>
</reference>
<reference evidence="1" key="1">
    <citation type="journal article" date="2021" name="Open Biol.">
        <title>Shared evolutionary footprints suggest mitochondrial oxidative damage underlies multiple complex I losses in fungi.</title>
        <authorList>
            <person name="Schikora-Tamarit M.A."/>
            <person name="Marcet-Houben M."/>
            <person name="Nosek J."/>
            <person name="Gabaldon T."/>
        </authorList>
    </citation>
    <scope>NUCLEOTIDE SEQUENCE</scope>
    <source>
        <strain evidence="1">CBS6075</strain>
    </source>
</reference>
<organism evidence="1 2">
    <name type="scientific">Ogataea philodendri</name>
    <dbReference type="NCBI Taxonomy" id="1378263"/>
    <lineage>
        <taxon>Eukaryota</taxon>
        <taxon>Fungi</taxon>
        <taxon>Dikarya</taxon>
        <taxon>Ascomycota</taxon>
        <taxon>Saccharomycotina</taxon>
        <taxon>Pichiomycetes</taxon>
        <taxon>Pichiales</taxon>
        <taxon>Pichiaceae</taxon>
        <taxon>Ogataea</taxon>
    </lineage>
</organism>
<gene>
    <name evidence="1" type="ORF">OGAPHI_000120</name>
</gene>